<dbReference type="Pfam" id="PF08544">
    <property type="entry name" value="GHMP_kinases_C"/>
    <property type="match status" value="1"/>
</dbReference>
<comment type="subcellular location">
    <subcellularLocation>
        <location evidence="11">Cytoplasm</location>
    </subcellularLocation>
</comment>
<dbReference type="InterPro" id="IPR019741">
    <property type="entry name" value="Galactokinase_CS"/>
</dbReference>
<dbReference type="InterPro" id="IPR019539">
    <property type="entry name" value="GalKase_N"/>
</dbReference>
<feature type="binding site" evidence="11">
    <location>
        <position position="159"/>
    </location>
    <ligand>
        <name>Mg(2+)</name>
        <dbReference type="ChEBI" id="CHEBI:18420"/>
    </ligand>
</feature>
<dbReference type="PROSITE" id="PS00627">
    <property type="entry name" value="GHMP_KINASES_ATP"/>
    <property type="match status" value="1"/>
</dbReference>
<dbReference type="PIRSF" id="PIRSF000530">
    <property type="entry name" value="Galactokinase"/>
    <property type="match status" value="1"/>
</dbReference>
<dbReference type="EMBL" id="LJCO01000034">
    <property type="protein sequence ID" value="KPV44339.1"/>
    <property type="molecule type" value="Genomic_DNA"/>
</dbReference>
<name>A0A0P9CX48_9BACL</name>
<evidence type="ECO:0000259" key="13">
    <source>
        <dbReference type="Pfam" id="PF00288"/>
    </source>
</evidence>
<dbReference type="GO" id="GO:0006012">
    <property type="term" value="P:galactose metabolic process"/>
    <property type="evidence" value="ECO:0007669"/>
    <property type="project" value="UniProtKB-UniRule"/>
</dbReference>
<dbReference type="HAMAP" id="MF_00246">
    <property type="entry name" value="Galactokinase"/>
    <property type="match status" value="1"/>
</dbReference>
<dbReference type="InterPro" id="IPR006206">
    <property type="entry name" value="Mevalonate/galactokinase"/>
</dbReference>
<evidence type="ECO:0000256" key="8">
    <source>
        <dbReference type="ARBA" id="ARBA00022842"/>
    </source>
</evidence>
<keyword evidence="5 11" id="KW-0547">Nucleotide-binding</keyword>
<dbReference type="InterPro" id="IPR036554">
    <property type="entry name" value="GHMP_kinase_C_sf"/>
</dbReference>
<comment type="catalytic activity">
    <reaction evidence="11">
        <text>alpha-D-galactose + ATP = alpha-D-galactose 1-phosphate + ADP + H(+)</text>
        <dbReference type="Rhea" id="RHEA:13553"/>
        <dbReference type="ChEBI" id="CHEBI:15378"/>
        <dbReference type="ChEBI" id="CHEBI:28061"/>
        <dbReference type="ChEBI" id="CHEBI:30616"/>
        <dbReference type="ChEBI" id="CHEBI:58336"/>
        <dbReference type="ChEBI" id="CHEBI:456216"/>
        <dbReference type="EC" id="2.7.1.6"/>
    </reaction>
</comment>
<dbReference type="PATRIC" id="fig|471514.4.peg.4493"/>
<dbReference type="InterPro" id="IPR022963">
    <property type="entry name" value="Galactokinase_bac"/>
</dbReference>
<dbReference type="Pfam" id="PF00288">
    <property type="entry name" value="GHMP_kinases_N"/>
    <property type="match status" value="1"/>
</dbReference>
<organism evidence="16 17">
    <name type="scientific">Alicyclobacillus ferrooxydans</name>
    <dbReference type="NCBI Taxonomy" id="471514"/>
    <lineage>
        <taxon>Bacteria</taxon>
        <taxon>Bacillati</taxon>
        <taxon>Bacillota</taxon>
        <taxon>Bacilli</taxon>
        <taxon>Bacillales</taxon>
        <taxon>Alicyclobacillaceae</taxon>
        <taxon>Alicyclobacillus</taxon>
    </lineage>
</organism>
<keyword evidence="7 11" id="KW-0067">ATP-binding</keyword>
<keyword evidence="2 11" id="KW-0963">Cytoplasm</keyword>
<dbReference type="FunFam" id="3.30.70.890:FF:000001">
    <property type="entry name" value="Galactokinase"/>
    <property type="match status" value="1"/>
</dbReference>
<evidence type="ECO:0000313" key="17">
    <source>
        <dbReference type="Proteomes" id="UP000050482"/>
    </source>
</evidence>
<evidence type="ECO:0000256" key="7">
    <source>
        <dbReference type="ARBA" id="ARBA00022840"/>
    </source>
</evidence>
<feature type="binding site" evidence="11">
    <location>
        <begin position="33"/>
        <end position="36"/>
    </location>
    <ligand>
        <name>substrate</name>
    </ligand>
</feature>
<dbReference type="STRING" id="471514.AN477_07675"/>
<dbReference type="SUPFAM" id="SSF54211">
    <property type="entry name" value="Ribosomal protein S5 domain 2-like"/>
    <property type="match status" value="1"/>
</dbReference>
<keyword evidence="17" id="KW-1185">Reference proteome</keyword>
<accession>A0A0P9CX48</accession>
<feature type="active site" description="Proton acceptor" evidence="11">
    <location>
        <position position="171"/>
    </location>
</feature>
<evidence type="ECO:0000256" key="11">
    <source>
        <dbReference type="HAMAP-Rule" id="MF_00246"/>
    </source>
</evidence>
<dbReference type="Gene3D" id="3.30.230.10">
    <property type="match status" value="1"/>
</dbReference>
<keyword evidence="9 11" id="KW-0299">Galactose metabolism</keyword>
<evidence type="ECO:0000313" key="16">
    <source>
        <dbReference type="EMBL" id="KPV44339.1"/>
    </source>
</evidence>
<evidence type="ECO:0000256" key="1">
    <source>
        <dbReference type="ARBA" id="ARBA00006566"/>
    </source>
</evidence>
<dbReference type="AlphaFoldDB" id="A0A0P9CX48"/>
<feature type="site" description="Transition state stabilizer" evidence="11">
    <location>
        <position position="27"/>
    </location>
</feature>
<feature type="domain" description="GHMP kinase N-terminal" evidence="13">
    <location>
        <begin position="91"/>
        <end position="179"/>
    </location>
</feature>
<evidence type="ECO:0000256" key="3">
    <source>
        <dbReference type="ARBA" id="ARBA00022679"/>
    </source>
</evidence>
<evidence type="ECO:0000256" key="10">
    <source>
        <dbReference type="ARBA" id="ARBA00023277"/>
    </source>
</evidence>
<dbReference type="EC" id="2.7.1.6" evidence="11 12"/>
<keyword evidence="10 11" id="KW-0119">Carbohydrate metabolism</keyword>
<dbReference type="GO" id="GO:0005524">
    <property type="term" value="F:ATP binding"/>
    <property type="evidence" value="ECO:0007669"/>
    <property type="project" value="UniProtKB-UniRule"/>
</dbReference>
<comment type="similarity">
    <text evidence="1 11">Belongs to the GHMP kinase family. GalK subfamily.</text>
</comment>
<dbReference type="PRINTS" id="PR00473">
    <property type="entry name" value="GALCTOKINASE"/>
</dbReference>
<dbReference type="GO" id="GO:0000287">
    <property type="term" value="F:magnesium ion binding"/>
    <property type="evidence" value="ECO:0007669"/>
    <property type="project" value="UniProtKB-UniRule"/>
</dbReference>
<gene>
    <name evidence="11" type="primary">galK</name>
    <name evidence="16" type="ORF">AN477_07675</name>
</gene>
<keyword evidence="8 11" id="KW-0460">Magnesium</keyword>
<keyword evidence="6 11" id="KW-0418">Kinase</keyword>
<dbReference type="InterPro" id="IPR013750">
    <property type="entry name" value="GHMP_kinase_C_dom"/>
</dbReference>
<sequence>MGSADQPSTVRTPALGDAVRVFFAPGRVNLIGEHTDYNGGHVLPAALNIGTWLFVRPRQDKVLRFASASFEQVVEVPAANLTYKTGDDYANYPKGVIHEFEKRGFEIPGLDLFYYGNLPNGAGLSSSASMEVVTASMMNELLGAGLSREELALLSQAAENQFVGVNCGIMDQFAVALGKQHHAISLNCDTLAYQLVPVRIEGVSLVIANTNKRRGLTDSKYNERRGECEAALVELQKVRPGIGSLGDIDEAEWTSLEGQLADPVLQKRARHVVLENNRAKRATTVLRDGDIAEFGRMMNASHESLRDDYEVTGKELDSLVEAAWAVGGCIGSRMTGAGFGGCTVSLVEADKVDEFVRAVGEAYTARIGYAPSFYVTDIGDGVKEVTNEVLR</sequence>
<evidence type="ECO:0000256" key="12">
    <source>
        <dbReference type="NCBIfam" id="TIGR00131"/>
    </source>
</evidence>
<dbReference type="NCBIfam" id="NF003705">
    <property type="entry name" value="PRK05322.1"/>
    <property type="match status" value="1"/>
</dbReference>
<dbReference type="InterPro" id="IPR014721">
    <property type="entry name" value="Ribsml_uS5_D2-typ_fold_subgr"/>
</dbReference>
<reference evidence="16 17" key="1">
    <citation type="submission" date="2015-09" db="EMBL/GenBank/DDBJ databases">
        <title>Draft genome sequence of Alicyclobacillus ferrooxydans DSM 22381.</title>
        <authorList>
            <person name="Hemp J."/>
        </authorList>
    </citation>
    <scope>NUCLEOTIDE SEQUENCE [LARGE SCALE GENOMIC DNA]</scope>
    <source>
        <strain evidence="16 17">TC-34</strain>
    </source>
</reference>
<keyword evidence="4 11" id="KW-0479">Metal-binding</keyword>
<dbReference type="PROSITE" id="PS00106">
    <property type="entry name" value="GALACTOKINASE"/>
    <property type="match status" value="1"/>
</dbReference>
<dbReference type="UniPathway" id="UPA00214"/>
<dbReference type="Pfam" id="PF10509">
    <property type="entry name" value="GalKase_gal_bdg"/>
    <property type="match status" value="1"/>
</dbReference>
<feature type="domain" description="GHMP kinase C-terminal" evidence="14">
    <location>
        <begin position="286"/>
        <end position="363"/>
    </location>
</feature>
<dbReference type="PANTHER" id="PTHR10457">
    <property type="entry name" value="MEVALONATE KINASE/GALACTOKINASE"/>
    <property type="match status" value="1"/>
</dbReference>
<feature type="binding site" evidence="11">
    <location>
        <position position="127"/>
    </location>
    <ligand>
        <name>Mg(2+)</name>
        <dbReference type="ChEBI" id="CHEBI:18420"/>
    </ligand>
</feature>
<dbReference type="InterPro" id="IPR020568">
    <property type="entry name" value="Ribosomal_Su5_D2-typ_SF"/>
</dbReference>
<evidence type="ECO:0000256" key="5">
    <source>
        <dbReference type="ARBA" id="ARBA00022741"/>
    </source>
</evidence>
<evidence type="ECO:0000256" key="2">
    <source>
        <dbReference type="ARBA" id="ARBA00022490"/>
    </source>
</evidence>
<evidence type="ECO:0000259" key="15">
    <source>
        <dbReference type="Pfam" id="PF10509"/>
    </source>
</evidence>
<protein>
    <recommendedName>
        <fullName evidence="11 12">Galactokinase</fullName>
        <ecNumber evidence="11 12">2.7.1.6</ecNumber>
    </recommendedName>
    <alternativeName>
        <fullName evidence="11">Galactose kinase</fullName>
    </alternativeName>
</protein>
<comment type="caution">
    <text evidence="16">The sequence shown here is derived from an EMBL/GenBank/DDBJ whole genome shotgun (WGS) entry which is preliminary data.</text>
</comment>
<dbReference type="PRINTS" id="PR00959">
    <property type="entry name" value="MEVGALKINASE"/>
</dbReference>
<evidence type="ECO:0000259" key="14">
    <source>
        <dbReference type="Pfam" id="PF08544"/>
    </source>
</evidence>
<proteinExistence type="inferred from homology"/>
<feature type="binding site" evidence="11">
    <location>
        <position position="67"/>
    </location>
    <ligand>
        <name>ATP</name>
        <dbReference type="ChEBI" id="CHEBI:30616"/>
    </ligand>
</feature>
<evidence type="ECO:0000256" key="4">
    <source>
        <dbReference type="ARBA" id="ARBA00022723"/>
    </source>
</evidence>
<comment type="pathway">
    <text evidence="11">Carbohydrate metabolism; galactose metabolism.</text>
</comment>
<dbReference type="InterPro" id="IPR006203">
    <property type="entry name" value="GHMP_knse_ATP-bd_CS"/>
</dbReference>
<dbReference type="Proteomes" id="UP000050482">
    <property type="component" value="Unassembled WGS sequence"/>
</dbReference>
<evidence type="ECO:0000256" key="9">
    <source>
        <dbReference type="ARBA" id="ARBA00023144"/>
    </source>
</evidence>
<feature type="binding site" evidence="11">
    <location>
        <position position="221"/>
    </location>
    <ligand>
        <name>substrate</name>
    </ligand>
</feature>
<dbReference type="InterPro" id="IPR006204">
    <property type="entry name" value="GHMP_kinase_N_dom"/>
</dbReference>
<dbReference type="GO" id="GO:0004335">
    <property type="term" value="F:galactokinase activity"/>
    <property type="evidence" value="ECO:0007669"/>
    <property type="project" value="UniProtKB-UniRule"/>
</dbReference>
<comment type="function">
    <text evidence="11">Catalyzes the transfer of the gamma-phosphate of ATP to D-galactose to form alpha-D-galactose-1-phosphate (Gal-1-P).</text>
</comment>
<dbReference type="NCBIfam" id="TIGR00131">
    <property type="entry name" value="gal_kin"/>
    <property type="match status" value="1"/>
</dbReference>
<dbReference type="Gene3D" id="3.30.70.890">
    <property type="entry name" value="GHMP kinase, C-terminal domain"/>
    <property type="match status" value="1"/>
</dbReference>
<dbReference type="FunFam" id="3.30.230.10:FF:000017">
    <property type="entry name" value="Galactokinase"/>
    <property type="match status" value="1"/>
</dbReference>
<keyword evidence="3 11" id="KW-0808">Transferase</keyword>
<dbReference type="SUPFAM" id="SSF55060">
    <property type="entry name" value="GHMP Kinase, C-terminal domain"/>
    <property type="match status" value="1"/>
</dbReference>
<dbReference type="InterPro" id="IPR000705">
    <property type="entry name" value="Galactokinase"/>
</dbReference>
<dbReference type="GO" id="GO:0005829">
    <property type="term" value="C:cytosol"/>
    <property type="evidence" value="ECO:0007669"/>
    <property type="project" value="TreeGrafter"/>
</dbReference>
<feature type="domain" description="Galactokinase N-terminal" evidence="15">
    <location>
        <begin position="20"/>
        <end position="57"/>
    </location>
</feature>
<dbReference type="PANTHER" id="PTHR10457:SF7">
    <property type="entry name" value="GALACTOKINASE-RELATED"/>
    <property type="match status" value="1"/>
</dbReference>
<feature type="binding site" evidence="11">
    <location>
        <begin position="121"/>
        <end position="127"/>
    </location>
    <ligand>
        <name>ATP</name>
        <dbReference type="ChEBI" id="CHEBI:30616"/>
    </ligand>
</feature>
<evidence type="ECO:0000256" key="6">
    <source>
        <dbReference type="ARBA" id="ARBA00022777"/>
    </source>
</evidence>